<dbReference type="OrthoDB" id="10271706at2759"/>
<accession>A0A9P4WFJ0</accession>
<organism evidence="2 3">
    <name type="scientific">Didymella heteroderae</name>
    <dbReference type="NCBI Taxonomy" id="1769908"/>
    <lineage>
        <taxon>Eukaryota</taxon>
        <taxon>Fungi</taxon>
        <taxon>Dikarya</taxon>
        <taxon>Ascomycota</taxon>
        <taxon>Pezizomycotina</taxon>
        <taxon>Dothideomycetes</taxon>
        <taxon>Pleosporomycetidae</taxon>
        <taxon>Pleosporales</taxon>
        <taxon>Pleosporineae</taxon>
        <taxon>Didymellaceae</taxon>
        <taxon>Didymella</taxon>
    </lineage>
</organism>
<gene>
    <name evidence="2" type="ORF">E8E12_000751</name>
</gene>
<dbReference type="AlphaFoldDB" id="A0A9P4WFJ0"/>
<evidence type="ECO:0000313" key="3">
    <source>
        <dbReference type="Proteomes" id="UP000758155"/>
    </source>
</evidence>
<keyword evidence="3" id="KW-1185">Reference proteome</keyword>
<evidence type="ECO:0000313" key="2">
    <source>
        <dbReference type="EMBL" id="KAF3029594.1"/>
    </source>
</evidence>
<comment type="caution">
    <text evidence="2">The sequence shown here is derived from an EMBL/GenBank/DDBJ whole genome shotgun (WGS) entry which is preliminary data.</text>
</comment>
<protein>
    <submittedName>
        <fullName evidence="2">Uncharacterized protein</fullName>
    </submittedName>
</protein>
<name>A0A9P4WFJ0_9PLEO</name>
<keyword evidence="1" id="KW-0472">Membrane</keyword>
<reference evidence="2" key="1">
    <citation type="submission" date="2019-04" db="EMBL/GenBank/DDBJ databases">
        <title>Sequencing of skin fungus with MAO and IRED activity.</title>
        <authorList>
            <person name="Marsaioli A.J."/>
            <person name="Bonatto J.M.C."/>
            <person name="Reis Junior O."/>
        </authorList>
    </citation>
    <scope>NUCLEOTIDE SEQUENCE</scope>
    <source>
        <strain evidence="2">28M1</strain>
    </source>
</reference>
<evidence type="ECO:0000256" key="1">
    <source>
        <dbReference type="SAM" id="Phobius"/>
    </source>
</evidence>
<keyword evidence="1" id="KW-0812">Transmembrane</keyword>
<keyword evidence="1" id="KW-1133">Transmembrane helix</keyword>
<sequence length="75" mass="8698">MPRMHERDLQQLHHLIRMQTLQPRCALVLAGISLALFAGWMHYRAQSLETLTRAPRPNLVSSDHSKVSTFNLIHR</sequence>
<proteinExistence type="predicted"/>
<feature type="transmembrane region" description="Helical" evidence="1">
    <location>
        <begin position="21"/>
        <end position="43"/>
    </location>
</feature>
<dbReference type="EMBL" id="SWKV01000249">
    <property type="protein sequence ID" value="KAF3029594.1"/>
    <property type="molecule type" value="Genomic_DNA"/>
</dbReference>
<dbReference type="Proteomes" id="UP000758155">
    <property type="component" value="Unassembled WGS sequence"/>
</dbReference>